<dbReference type="EC" id="1.7.1.17" evidence="6"/>
<evidence type="ECO:0000256" key="1">
    <source>
        <dbReference type="ARBA" id="ARBA00022630"/>
    </source>
</evidence>
<keyword evidence="9" id="KW-1185">Reference proteome</keyword>
<comment type="caution">
    <text evidence="8">The sequence shown here is derived from an EMBL/GenBank/DDBJ whole genome shotgun (WGS) entry which is preliminary data.</text>
</comment>
<feature type="binding site" evidence="6">
    <location>
        <begin position="17"/>
        <end position="19"/>
    </location>
    <ligand>
        <name>FMN</name>
        <dbReference type="ChEBI" id="CHEBI:58210"/>
    </ligand>
</feature>
<keyword evidence="3 6" id="KW-0560">Oxidoreductase</keyword>
<dbReference type="RefSeq" id="WP_125585886.1">
    <property type="nucleotide sequence ID" value="NZ_JBHTMO010000030.1"/>
</dbReference>
<keyword evidence="1 6" id="KW-0285">Flavoprotein</keyword>
<dbReference type="InterPro" id="IPR029039">
    <property type="entry name" value="Flavoprotein-like_sf"/>
</dbReference>
<dbReference type="Gene3D" id="3.40.50.360">
    <property type="match status" value="1"/>
</dbReference>
<evidence type="ECO:0000259" key="7">
    <source>
        <dbReference type="Pfam" id="PF02525"/>
    </source>
</evidence>
<gene>
    <name evidence="6" type="primary">azoR</name>
    <name evidence="8" type="ORF">ACFQ3L_09500</name>
</gene>
<comment type="catalytic activity">
    <reaction evidence="6">
        <text>2 a quinone + NADH + H(+) = 2 a 1,4-benzosemiquinone + NAD(+)</text>
        <dbReference type="Rhea" id="RHEA:65952"/>
        <dbReference type="ChEBI" id="CHEBI:15378"/>
        <dbReference type="ChEBI" id="CHEBI:57540"/>
        <dbReference type="ChEBI" id="CHEBI:57945"/>
        <dbReference type="ChEBI" id="CHEBI:132124"/>
        <dbReference type="ChEBI" id="CHEBI:134225"/>
    </reaction>
</comment>
<evidence type="ECO:0000256" key="4">
    <source>
        <dbReference type="ARBA" id="ARBA00023027"/>
    </source>
</evidence>
<dbReference type="InterPro" id="IPR023048">
    <property type="entry name" value="NADH:quinone_OxRdtase_FMN_depd"/>
</dbReference>
<accession>A0ABW4B9Y1</accession>
<evidence type="ECO:0000313" key="8">
    <source>
        <dbReference type="EMBL" id="MFD1393800.1"/>
    </source>
</evidence>
<dbReference type="SUPFAM" id="SSF52218">
    <property type="entry name" value="Flavoproteins"/>
    <property type="match status" value="1"/>
</dbReference>
<evidence type="ECO:0000256" key="6">
    <source>
        <dbReference type="HAMAP-Rule" id="MF_01216"/>
    </source>
</evidence>
<dbReference type="PANTHER" id="PTHR43741:SF7">
    <property type="entry name" value="FMN-DEPENDENT NADH:QUINONE OXIDOREDUCTASE"/>
    <property type="match status" value="1"/>
</dbReference>
<evidence type="ECO:0000313" key="9">
    <source>
        <dbReference type="Proteomes" id="UP001597249"/>
    </source>
</evidence>
<evidence type="ECO:0000256" key="2">
    <source>
        <dbReference type="ARBA" id="ARBA00022643"/>
    </source>
</evidence>
<dbReference type="Proteomes" id="UP001597249">
    <property type="component" value="Unassembled WGS sequence"/>
</dbReference>
<comment type="function">
    <text evidence="6">Also exhibits azoreductase activity. Catalyzes the reductive cleavage of the azo bond in aromatic azo compounds to the corresponding amines.</text>
</comment>
<name>A0ABW4B9Y1_9LACO</name>
<evidence type="ECO:0000256" key="5">
    <source>
        <dbReference type="ARBA" id="ARBA00048542"/>
    </source>
</evidence>
<evidence type="ECO:0000256" key="3">
    <source>
        <dbReference type="ARBA" id="ARBA00023002"/>
    </source>
</evidence>
<reference evidence="9" key="1">
    <citation type="journal article" date="2019" name="Int. J. Syst. Evol. Microbiol.">
        <title>The Global Catalogue of Microorganisms (GCM) 10K type strain sequencing project: providing services to taxonomists for standard genome sequencing and annotation.</title>
        <authorList>
            <consortium name="The Broad Institute Genomics Platform"/>
            <consortium name="The Broad Institute Genome Sequencing Center for Infectious Disease"/>
            <person name="Wu L."/>
            <person name="Ma J."/>
        </authorList>
    </citation>
    <scope>NUCLEOTIDE SEQUENCE [LARGE SCALE GENOMIC DNA]</scope>
    <source>
        <strain evidence="9">CCM 8911</strain>
    </source>
</reference>
<feature type="domain" description="Flavodoxin-like fold" evidence="7">
    <location>
        <begin position="3"/>
        <end position="194"/>
    </location>
</feature>
<organism evidence="8 9">
    <name type="scientific">Lacticaseibacillus jixianensis</name>
    <dbReference type="NCBI Taxonomy" id="2486012"/>
    <lineage>
        <taxon>Bacteria</taxon>
        <taxon>Bacillati</taxon>
        <taxon>Bacillota</taxon>
        <taxon>Bacilli</taxon>
        <taxon>Lactobacillales</taxon>
        <taxon>Lactobacillaceae</taxon>
        <taxon>Lacticaseibacillus</taxon>
    </lineage>
</organism>
<comment type="cofactor">
    <cofactor evidence="6">
        <name>FMN</name>
        <dbReference type="ChEBI" id="CHEBI:58210"/>
    </cofactor>
    <text evidence="6">Binds 1 FMN per subunit.</text>
</comment>
<sequence length="200" mass="21751">MSQVLVIKAHPFGPDRSRSMRVLETFMKSYQAAHPEDTITERNLYQENFPELDGEMLAAFTPNATPGADTQAKLAVYGSALSQFKAADKIIIANPMWNLGIPTKLKSWIDAITVVGQTFRYTATGHIALLPGKKVMHIQAAGGKYAGQDPATQYVHAALEYLGSETVIDLPVEGMDHFPDQAQAIVAAAEKQAEAMGQTF</sequence>
<dbReference type="EC" id="1.6.5.-" evidence="6"/>
<comment type="function">
    <text evidence="6">Quinone reductase that provides resistance to thiol-specific stress caused by electrophilic quinones.</text>
</comment>
<dbReference type="InterPro" id="IPR050104">
    <property type="entry name" value="FMN-dep_NADH:Q_OxRdtase_AzoR1"/>
</dbReference>
<comment type="caution">
    <text evidence="6">Lacks conserved residue(s) required for the propagation of feature annotation.</text>
</comment>
<comment type="subunit">
    <text evidence="6">Homodimer.</text>
</comment>
<protein>
    <recommendedName>
        <fullName evidence="6">FMN dependent NADH:quinone oxidoreductase</fullName>
        <ecNumber evidence="6">1.6.5.-</ecNumber>
    </recommendedName>
    <alternativeName>
        <fullName evidence="6">Azo-dye reductase</fullName>
    </alternativeName>
    <alternativeName>
        <fullName evidence="6">FMN-dependent NADH-azo compound oxidoreductase</fullName>
    </alternativeName>
    <alternativeName>
        <fullName evidence="6">FMN-dependent NADH-azoreductase</fullName>
        <ecNumber evidence="6">1.7.1.17</ecNumber>
    </alternativeName>
</protein>
<feature type="binding site" evidence="6">
    <location>
        <begin position="96"/>
        <end position="99"/>
    </location>
    <ligand>
        <name>FMN</name>
        <dbReference type="ChEBI" id="CHEBI:58210"/>
    </ligand>
</feature>
<dbReference type="HAMAP" id="MF_01216">
    <property type="entry name" value="Azoreductase_type1"/>
    <property type="match status" value="1"/>
</dbReference>
<comment type="catalytic activity">
    <reaction evidence="5">
        <text>N,N-dimethyl-1,4-phenylenediamine + anthranilate + 2 NAD(+) = 2-(4-dimethylaminophenyl)diazenylbenzoate + 2 NADH + 2 H(+)</text>
        <dbReference type="Rhea" id="RHEA:55872"/>
        <dbReference type="ChEBI" id="CHEBI:15378"/>
        <dbReference type="ChEBI" id="CHEBI:15783"/>
        <dbReference type="ChEBI" id="CHEBI:16567"/>
        <dbReference type="ChEBI" id="CHEBI:57540"/>
        <dbReference type="ChEBI" id="CHEBI:57945"/>
        <dbReference type="ChEBI" id="CHEBI:71579"/>
        <dbReference type="EC" id="1.7.1.17"/>
    </reaction>
    <physiologicalReaction direction="right-to-left" evidence="5">
        <dbReference type="Rhea" id="RHEA:55874"/>
    </physiologicalReaction>
</comment>
<comment type="similarity">
    <text evidence="6">Belongs to the azoreductase type 1 family.</text>
</comment>
<dbReference type="InterPro" id="IPR003680">
    <property type="entry name" value="Flavodoxin_fold"/>
</dbReference>
<dbReference type="PANTHER" id="PTHR43741">
    <property type="entry name" value="FMN-DEPENDENT NADH-AZOREDUCTASE 1"/>
    <property type="match status" value="1"/>
</dbReference>
<keyword evidence="2 6" id="KW-0288">FMN</keyword>
<proteinExistence type="inferred from homology"/>
<dbReference type="Pfam" id="PF02525">
    <property type="entry name" value="Flavodoxin_2"/>
    <property type="match status" value="1"/>
</dbReference>
<keyword evidence="4 6" id="KW-0520">NAD</keyword>
<dbReference type="EMBL" id="JBHTMO010000030">
    <property type="protein sequence ID" value="MFD1393800.1"/>
    <property type="molecule type" value="Genomic_DNA"/>
</dbReference>